<evidence type="ECO:0000313" key="2">
    <source>
        <dbReference type="Proteomes" id="UP001057402"/>
    </source>
</evidence>
<sequence length="217" mass="24229">MPMRCVDLWGAISKRESAKRKAIGGGSPASLSLSMDISSQFKEFSLNSRSGNASVKIIHAGGRVERYVTPFPASIIMEKYPGKCVALPDVFRRPHECILSANEMLLLGHKYFLLPCSTATKLKHKHQRKAEPKEAIQDREKPPEKKLDAEVKEDVKAVMDDGDETGEGATVAAKDSRHSPRRKPSKRKPFVPPIPRKRMLRQFAWEPSLSSVQELSP</sequence>
<reference evidence="2" key="1">
    <citation type="journal article" date="2023" name="Front. Plant Sci.">
        <title>Chromosomal-level genome assembly of Melastoma candidum provides insights into trichome evolution.</title>
        <authorList>
            <person name="Zhong Y."/>
            <person name="Wu W."/>
            <person name="Sun C."/>
            <person name="Zou P."/>
            <person name="Liu Y."/>
            <person name="Dai S."/>
            <person name="Zhou R."/>
        </authorList>
    </citation>
    <scope>NUCLEOTIDE SEQUENCE [LARGE SCALE GENOMIC DNA]</scope>
</reference>
<dbReference type="Proteomes" id="UP001057402">
    <property type="component" value="Chromosome 3"/>
</dbReference>
<accession>A0ACB9RXM2</accession>
<evidence type="ECO:0000313" key="1">
    <source>
        <dbReference type="EMBL" id="KAI4383589.1"/>
    </source>
</evidence>
<gene>
    <name evidence="1" type="ORF">MLD38_009405</name>
</gene>
<name>A0ACB9RXM2_9MYRT</name>
<keyword evidence="2" id="KW-1185">Reference proteome</keyword>
<comment type="caution">
    <text evidence="1">The sequence shown here is derived from an EMBL/GenBank/DDBJ whole genome shotgun (WGS) entry which is preliminary data.</text>
</comment>
<dbReference type="EMBL" id="CM042882">
    <property type="protein sequence ID" value="KAI4383589.1"/>
    <property type="molecule type" value="Genomic_DNA"/>
</dbReference>
<organism evidence="1 2">
    <name type="scientific">Melastoma candidum</name>
    <dbReference type="NCBI Taxonomy" id="119954"/>
    <lineage>
        <taxon>Eukaryota</taxon>
        <taxon>Viridiplantae</taxon>
        <taxon>Streptophyta</taxon>
        <taxon>Embryophyta</taxon>
        <taxon>Tracheophyta</taxon>
        <taxon>Spermatophyta</taxon>
        <taxon>Magnoliopsida</taxon>
        <taxon>eudicotyledons</taxon>
        <taxon>Gunneridae</taxon>
        <taxon>Pentapetalae</taxon>
        <taxon>rosids</taxon>
        <taxon>malvids</taxon>
        <taxon>Myrtales</taxon>
        <taxon>Melastomataceae</taxon>
        <taxon>Melastomatoideae</taxon>
        <taxon>Melastomateae</taxon>
        <taxon>Melastoma</taxon>
    </lineage>
</organism>
<proteinExistence type="predicted"/>
<protein>
    <submittedName>
        <fullName evidence="1">Uncharacterized protein</fullName>
    </submittedName>
</protein>